<proteinExistence type="predicted"/>
<organism evidence="1 2">
    <name type="scientific">Fusarium coffeatum</name>
    <dbReference type="NCBI Taxonomy" id="231269"/>
    <lineage>
        <taxon>Eukaryota</taxon>
        <taxon>Fungi</taxon>
        <taxon>Dikarya</taxon>
        <taxon>Ascomycota</taxon>
        <taxon>Pezizomycotina</taxon>
        <taxon>Sordariomycetes</taxon>
        <taxon>Hypocreomycetidae</taxon>
        <taxon>Hypocreales</taxon>
        <taxon>Nectriaceae</taxon>
        <taxon>Fusarium</taxon>
        <taxon>Fusarium incarnatum-equiseti species complex</taxon>
    </lineage>
</organism>
<dbReference type="Proteomes" id="UP000253153">
    <property type="component" value="Unassembled WGS sequence"/>
</dbReference>
<dbReference type="RefSeq" id="XP_031020339.1">
    <property type="nucleotide sequence ID" value="XM_031155581.1"/>
</dbReference>
<evidence type="ECO:0000313" key="2">
    <source>
        <dbReference type="Proteomes" id="UP000253153"/>
    </source>
</evidence>
<reference evidence="1 2" key="1">
    <citation type="submission" date="2018-06" db="EMBL/GenBank/DDBJ databases">
        <title>Fusarium incarnatum-equiseti species complex species 28.</title>
        <authorList>
            <person name="Gardiner D.M."/>
        </authorList>
    </citation>
    <scope>NUCLEOTIDE SEQUENCE [LARGE SCALE GENOMIC DNA]</scope>
    <source>
        <strain evidence="1 2">FIESC_28</strain>
    </source>
</reference>
<dbReference type="EMBL" id="QKXC01000035">
    <property type="protein sequence ID" value="RBR25748.1"/>
    <property type="molecule type" value="Genomic_DNA"/>
</dbReference>
<dbReference type="GeneID" id="41990877"/>
<keyword evidence="2" id="KW-1185">Reference proteome</keyword>
<accession>A0A366SA00</accession>
<comment type="caution">
    <text evidence="1">The sequence shown here is derived from an EMBL/GenBank/DDBJ whole genome shotgun (WGS) entry which is preliminary data.</text>
</comment>
<sequence length="70" mass="7812">MNLKMNLKMNLNGAQLEAPTQCPHCGHVNRTDATMCKGPKKNKVCLWIVPIIQPQDPEPESLENDEPATE</sequence>
<name>A0A366SA00_9HYPO</name>
<gene>
    <name evidence="1" type="ORF">FIESC28_01430</name>
</gene>
<protein>
    <submittedName>
        <fullName evidence="1">Uncharacterized protein</fullName>
    </submittedName>
</protein>
<evidence type="ECO:0000313" key="1">
    <source>
        <dbReference type="EMBL" id="RBR25748.1"/>
    </source>
</evidence>
<dbReference type="AlphaFoldDB" id="A0A366SA00"/>